<dbReference type="GeneID" id="98914519"/>
<comment type="subunit">
    <text evidence="7">Monomer.</text>
</comment>
<feature type="binding site" evidence="7">
    <location>
        <position position="132"/>
    </location>
    <ligand>
        <name>substrate</name>
    </ligand>
</feature>
<comment type="caution">
    <text evidence="7">Lacks conserved residue(s) required for the propagation of feature annotation.</text>
</comment>
<feature type="binding site" evidence="7">
    <location>
        <position position="78"/>
    </location>
    <ligand>
        <name>substrate</name>
    </ligand>
</feature>
<evidence type="ECO:0000256" key="4">
    <source>
        <dbReference type="ARBA" id="ARBA00022777"/>
    </source>
</evidence>
<feature type="binding site" evidence="7">
    <location>
        <position position="115"/>
    </location>
    <ligand>
        <name>ATP</name>
        <dbReference type="ChEBI" id="CHEBI:30616"/>
    </ligand>
</feature>
<dbReference type="Proteomes" id="UP000295515">
    <property type="component" value="Unassembled WGS sequence"/>
</dbReference>
<dbReference type="PRINTS" id="PR01100">
    <property type="entry name" value="SHIKIMTKNASE"/>
</dbReference>
<accession>A0A4R3Z553</accession>
<dbReference type="CDD" id="cd00464">
    <property type="entry name" value="SK"/>
    <property type="match status" value="1"/>
</dbReference>
<feature type="binding site" evidence="7">
    <location>
        <position position="56"/>
    </location>
    <ligand>
        <name>substrate</name>
    </ligand>
</feature>
<dbReference type="InterPro" id="IPR027417">
    <property type="entry name" value="P-loop_NTPase"/>
</dbReference>
<evidence type="ECO:0000256" key="7">
    <source>
        <dbReference type="HAMAP-Rule" id="MF_00109"/>
    </source>
</evidence>
<dbReference type="HAMAP" id="MF_00109">
    <property type="entry name" value="Shikimate_kinase"/>
    <property type="match status" value="1"/>
</dbReference>
<feature type="binding site" evidence="7">
    <location>
        <position position="15"/>
    </location>
    <ligand>
        <name>Mg(2+)</name>
        <dbReference type="ChEBI" id="CHEBI:18420"/>
    </ligand>
</feature>
<feature type="binding site" evidence="7">
    <location>
        <position position="33"/>
    </location>
    <ligand>
        <name>substrate</name>
    </ligand>
</feature>
<dbReference type="GO" id="GO:0009423">
    <property type="term" value="P:chorismate biosynthetic process"/>
    <property type="evidence" value="ECO:0007669"/>
    <property type="project" value="UniProtKB-UniRule"/>
</dbReference>
<organism evidence="8 9">
    <name type="scientific">Longibaculum muris</name>
    <dbReference type="NCBI Taxonomy" id="1796628"/>
    <lineage>
        <taxon>Bacteria</taxon>
        <taxon>Bacillati</taxon>
        <taxon>Bacillota</taxon>
        <taxon>Erysipelotrichia</taxon>
        <taxon>Erysipelotrichales</taxon>
        <taxon>Coprobacillaceae</taxon>
        <taxon>Longibaculum</taxon>
    </lineage>
</organism>
<dbReference type="InterPro" id="IPR031322">
    <property type="entry name" value="Shikimate/glucono_kinase"/>
</dbReference>
<dbReference type="Gene3D" id="3.40.50.300">
    <property type="entry name" value="P-loop containing nucleotide triphosphate hydrolases"/>
    <property type="match status" value="1"/>
</dbReference>
<evidence type="ECO:0000256" key="2">
    <source>
        <dbReference type="ARBA" id="ARBA00022679"/>
    </source>
</evidence>
<keyword evidence="7" id="KW-0479">Metal-binding</keyword>
<keyword evidence="2 7" id="KW-0808">Transferase</keyword>
<keyword evidence="3 7" id="KW-0547">Nucleotide-binding</keyword>
<keyword evidence="5 7" id="KW-0067">ATP-binding</keyword>
<reference evidence="8 9" key="1">
    <citation type="submission" date="2019-03" db="EMBL/GenBank/DDBJ databases">
        <title>Genomic Encyclopedia of Type Strains, Phase IV (KMG-IV): sequencing the most valuable type-strain genomes for metagenomic binning, comparative biology and taxonomic classification.</title>
        <authorList>
            <person name="Goeker M."/>
        </authorList>
    </citation>
    <scope>NUCLEOTIDE SEQUENCE [LARGE SCALE GENOMIC DNA]</scope>
    <source>
        <strain evidence="8 9">DSM 29487</strain>
    </source>
</reference>
<dbReference type="AlphaFoldDB" id="A0A4R3Z553"/>
<keyword evidence="6 7" id="KW-0057">Aromatic amino acid biosynthesis</keyword>
<gene>
    <name evidence="7" type="primary">aroK</name>
    <name evidence="8" type="ORF">EDD60_10329</name>
</gene>
<sequence length="165" mass="18890">MKNIVLIGIMGCGKTTVSLLLAEKLARPVIDIDEYLEKKYQMSIPEMFAISEAYFRERETICCQEVSKLNGYIISTGGGVIKNPENMKALKENGIVIYIDRPISMILEDVETSSRPLLKDGAEKLFDLYKERHQLYLDSCDYHIMNDVTIDEFINNIINCIKENK</sequence>
<dbReference type="GO" id="GO:0000287">
    <property type="term" value="F:magnesium ion binding"/>
    <property type="evidence" value="ECO:0007669"/>
    <property type="project" value="UniProtKB-UniRule"/>
</dbReference>
<dbReference type="EC" id="2.7.1.71" evidence="7"/>
<keyword evidence="7" id="KW-0963">Cytoplasm</keyword>
<dbReference type="EMBL" id="SMCQ01000003">
    <property type="protein sequence ID" value="TCW01578.1"/>
    <property type="molecule type" value="Genomic_DNA"/>
</dbReference>
<dbReference type="GO" id="GO:0005524">
    <property type="term" value="F:ATP binding"/>
    <property type="evidence" value="ECO:0007669"/>
    <property type="project" value="UniProtKB-UniRule"/>
</dbReference>
<dbReference type="GO" id="GO:0009073">
    <property type="term" value="P:aromatic amino acid family biosynthetic process"/>
    <property type="evidence" value="ECO:0007669"/>
    <property type="project" value="UniProtKB-KW"/>
</dbReference>
<dbReference type="Pfam" id="PF01202">
    <property type="entry name" value="SKI"/>
    <property type="match status" value="1"/>
</dbReference>
<dbReference type="InterPro" id="IPR000623">
    <property type="entry name" value="Shikimate_kinase/TSH1"/>
</dbReference>
<dbReference type="SUPFAM" id="SSF52540">
    <property type="entry name" value="P-loop containing nucleoside triphosphate hydrolases"/>
    <property type="match status" value="1"/>
</dbReference>
<evidence type="ECO:0000313" key="8">
    <source>
        <dbReference type="EMBL" id="TCW01578.1"/>
    </source>
</evidence>
<comment type="caution">
    <text evidence="8">The sequence shown here is derived from an EMBL/GenBank/DDBJ whole genome shotgun (WGS) entry which is preliminary data.</text>
</comment>
<dbReference type="RefSeq" id="WP_066449260.1">
    <property type="nucleotide sequence ID" value="NZ_JANKBF010000001.1"/>
</dbReference>
<comment type="function">
    <text evidence="7">Catalyzes the specific phosphorylation of the 3-hydroxyl group of shikimic acid using ATP as a cosubstrate.</text>
</comment>
<evidence type="ECO:0000256" key="6">
    <source>
        <dbReference type="ARBA" id="ARBA00023141"/>
    </source>
</evidence>
<evidence type="ECO:0000256" key="1">
    <source>
        <dbReference type="ARBA" id="ARBA00022605"/>
    </source>
</evidence>
<dbReference type="GO" id="GO:0008652">
    <property type="term" value="P:amino acid biosynthetic process"/>
    <property type="evidence" value="ECO:0007669"/>
    <property type="project" value="UniProtKB-KW"/>
</dbReference>
<dbReference type="GO" id="GO:0005829">
    <property type="term" value="C:cytosol"/>
    <property type="evidence" value="ECO:0007669"/>
    <property type="project" value="TreeGrafter"/>
</dbReference>
<name>A0A4R3Z553_9FIRM</name>
<keyword evidence="9" id="KW-1185">Reference proteome</keyword>
<comment type="pathway">
    <text evidence="7">Metabolic intermediate biosynthesis; chorismate biosynthesis; chorismate from D-erythrose 4-phosphate and phosphoenolpyruvate: step 5/7.</text>
</comment>
<dbReference type="UniPathway" id="UPA00053">
    <property type="reaction ID" value="UER00088"/>
</dbReference>
<dbReference type="GO" id="GO:0004765">
    <property type="term" value="F:shikimate kinase activity"/>
    <property type="evidence" value="ECO:0007669"/>
    <property type="project" value="UniProtKB-UniRule"/>
</dbReference>
<feature type="binding site" evidence="7">
    <location>
        <begin position="11"/>
        <end position="16"/>
    </location>
    <ligand>
        <name>ATP</name>
        <dbReference type="ChEBI" id="CHEBI:30616"/>
    </ligand>
</feature>
<comment type="similarity">
    <text evidence="7">Belongs to the shikimate kinase family.</text>
</comment>
<protein>
    <recommendedName>
        <fullName evidence="7">Shikimate kinase</fullName>
        <shortName evidence="7">SK</shortName>
        <ecNumber evidence="7">2.7.1.71</ecNumber>
    </recommendedName>
</protein>
<evidence type="ECO:0000313" key="9">
    <source>
        <dbReference type="Proteomes" id="UP000295515"/>
    </source>
</evidence>
<proteinExistence type="inferred from homology"/>
<comment type="subcellular location">
    <subcellularLocation>
        <location evidence="7">Cytoplasm</location>
    </subcellularLocation>
</comment>
<keyword evidence="1 7" id="KW-0028">Amino-acid biosynthesis</keyword>
<comment type="cofactor">
    <cofactor evidence="7">
        <name>Mg(2+)</name>
        <dbReference type="ChEBI" id="CHEBI:18420"/>
    </cofactor>
    <text evidence="7">Binds 1 Mg(2+) ion per subunit.</text>
</comment>
<dbReference type="PANTHER" id="PTHR21087">
    <property type="entry name" value="SHIKIMATE KINASE"/>
    <property type="match status" value="1"/>
</dbReference>
<evidence type="ECO:0000256" key="3">
    <source>
        <dbReference type="ARBA" id="ARBA00022741"/>
    </source>
</evidence>
<evidence type="ECO:0000256" key="5">
    <source>
        <dbReference type="ARBA" id="ARBA00022840"/>
    </source>
</evidence>
<comment type="catalytic activity">
    <reaction evidence="7">
        <text>shikimate + ATP = 3-phosphoshikimate + ADP + H(+)</text>
        <dbReference type="Rhea" id="RHEA:13121"/>
        <dbReference type="ChEBI" id="CHEBI:15378"/>
        <dbReference type="ChEBI" id="CHEBI:30616"/>
        <dbReference type="ChEBI" id="CHEBI:36208"/>
        <dbReference type="ChEBI" id="CHEBI:145989"/>
        <dbReference type="ChEBI" id="CHEBI:456216"/>
        <dbReference type="EC" id="2.7.1.71"/>
    </reaction>
</comment>
<keyword evidence="7" id="KW-0460">Magnesium</keyword>
<keyword evidence="4 7" id="KW-0418">Kinase</keyword>
<dbReference type="PANTHER" id="PTHR21087:SF16">
    <property type="entry name" value="SHIKIMATE KINASE 1, CHLOROPLASTIC"/>
    <property type="match status" value="1"/>
</dbReference>